<dbReference type="AlphaFoldDB" id="A0A6J5ECE9"/>
<feature type="compositionally biased region" description="Polar residues" evidence="1">
    <location>
        <begin position="1"/>
        <end position="11"/>
    </location>
</feature>
<dbReference type="Proteomes" id="UP000494363">
    <property type="component" value="Unassembled WGS sequence"/>
</dbReference>
<dbReference type="EMBL" id="CADIKH010000020">
    <property type="protein sequence ID" value="CAB3762785.1"/>
    <property type="molecule type" value="Genomic_DNA"/>
</dbReference>
<sequence>MSPATTSMSSQTKHKAHPSTAPAHVVAPPPALKWCYPFPRKGGGEVTDPQVFYHALGQMTDGFFPLGVNGFPHGGVHFGAMSAACVDQSGGVRLHADGEIVAYRIDGRYPHLKFRQDSRWALYSTGFVLVRHRMTLPPPPGHTAYRAIRLRSPPTRR</sequence>
<evidence type="ECO:0000313" key="3">
    <source>
        <dbReference type="Proteomes" id="UP000494363"/>
    </source>
</evidence>
<keyword evidence="3" id="KW-1185">Reference proteome</keyword>
<accession>A0A6J5ECE9</accession>
<gene>
    <name evidence="2" type="ORF">LMG29542_04457</name>
</gene>
<name>A0A6J5ECE9_9BURK</name>
<feature type="region of interest" description="Disordered" evidence="1">
    <location>
        <begin position="1"/>
        <end position="24"/>
    </location>
</feature>
<protein>
    <submittedName>
        <fullName evidence="2">Uncharacterized protein</fullName>
    </submittedName>
</protein>
<proteinExistence type="predicted"/>
<evidence type="ECO:0000256" key="1">
    <source>
        <dbReference type="SAM" id="MobiDB-lite"/>
    </source>
</evidence>
<evidence type="ECO:0000313" key="2">
    <source>
        <dbReference type="EMBL" id="CAB3762785.1"/>
    </source>
</evidence>
<reference evidence="2 3" key="1">
    <citation type="submission" date="2020-04" db="EMBL/GenBank/DDBJ databases">
        <authorList>
            <person name="De Canck E."/>
        </authorList>
    </citation>
    <scope>NUCLEOTIDE SEQUENCE [LARGE SCALE GENOMIC DNA]</scope>
    <source>
        <strain evidence="2 3">LMG 29542</strain>
    </source>
</reference>
<organism evidence="2 3">
    <name type="scientific">Paraburkholderia humisilvae</name>
    <dbReference type="NCBI Taxonomy" id="627669"/>
    <lineage>
        <taxon>Bacteria</taxon>
        <taxon>Pseudomonadati</taxon>
        <taxon>Pseudomonadota</taxon>
        <taxon>Betaproteobacteria</taxon>
        <taxon>Burkholderiales</taxon>
        <taxon>Burkholderiaceae</taxon>
        <taxon>Paraburkholderia</taxon>
    </lineage>
</organism>